<keyword evidence="2" id="KW-1277">Toxin-antitoxin system</keyword>
<evidence type="ECO:0000256" key="1">
    <source>
        <dbReference type="ARBA" id="ARBA00022491"/>
    </source>
</evidence>
<reference evidence="7" key="1">
    <citation type="submission" date="2022-06" db="EMBL/GenBank/DDBJ databases">
        <title>Alkalimarinus sp. nov., isolated from gut of a Alitta virens.</title>
        <authorList>
            <person name="Yang A.I."/>
            <person name="Shin N.-R."/>
        </authorList>
    </citation>
    <scope>NUCLEOTIDE SEQUENCE</scope>
    <source>
        <strain evidence="7">A2M4</strain>
    </source>
</reference>
<dbReference type="EMBL" id="CP100390">
    <property type="protein sequence ID" value="UZE94379.1"/>
    <property type="molecule type" value="Genomic_DNA"/>
</dbReference>
<dbReference type="SUPFAM" id="SSF47598">
    <property type="entry name" value="Ribbon-helix-helix"/>
    <property type="match status" value="1"/>
</dbReference>
<evidence type="ECO:0000256" key="6">
    <source>
        <dbReference type="ARBA" id="ARBA00049988"/>
    </source>
</evidence>
<keyword evidence="5" id="KW-0804">Transcription</keyword>
<dbReference type="PANTHER" id="PTHR35401:SF1">
    <property type="entry name" value="CYTOPLASMIC PROTEIN"/>
    <property type="match status" value="1"/>
</dbReference>
<accession>A0ABY6MX30</accession>
<dbReference type="InterPro" id="IPR010985">
    <property type="entry name" value="Ribbon_hlx_hlx"/>
</dbReference>
<dbReference type="InterPro" id="IPR014795">
    <property type="entry name" value="TacA_1-like"/>
</dbReference>
<dbReference type="Pfam" id="PF08681">
    <property type="entry name" value="TacA1"/>
    <property type="match status" value="1"/>
</dbReference>
<dbReference type="PANTHER" id="PTHR35401">
    <property type="entry name" value="COPG FAMILY HELIX-TURN-HELIX PROTEIN-RELATED-RELATED"/>
    <property type="match status" value="1"/>
</dbReference>
<comment type="similarity">
    <text evidence="6">Belongs to the TacA antitoxin family.</text>
</comment>
<evidence type="ECO:0000256" key="4">
    <source>
        <dbReference type="ARBA" id="ARBA00023125"/>
    </source>
</evidence>
<evidence type="ECO:0000313" key="8">
    <source>
        <dbReference type="Proteomes" id="UP001163739"/>
    </source>
</evidence>
<organism evidence="7 8">
    <name type="scientific">Alkalimarinus alittae</name>
    <dbReference type="NCBI Taxonomy" id="2961619"/>
    <lineage>
        <taxon>Bacteria</taxon>
        <taxon>Pseudomonadati</taxon>
        <taxon>Pseudomonadota</taxon>
        <taxon>Gammaproteobacteria</taxon>
        <taxon>Alteromonadales</taxon>
        <taxon>Alteromonadaceae</taxon>
        <taxon>Alkalimarinus</taxon>
    </lineage>
</organism>
<evidence type="ECO:0000256" key="5">
    <source>
        <dbReference type="ARBA" id="ARBA00023163"/>
    </source>
</evidence>
<gene>
    <name evidence="7" type="ORF">NKI27_09750</name>
</gene>
<keyword evidence="1" id="KW-0678">Repressor</keyword>
<protein>
    <submittedName>
        <fullName evidence="7">DUF1778 domain-containing protein</fullName>
    </submittedName>
</protein>
<evidence type="ECO:0000313" key="7">
    <source>
        <dbReference type="EMBL" id="UZE94379.1"/>
    </source>
</evidence>
<dbReference type="Proteomes" id="UP001163739">
    <property type="component" value="Chromosome"/>
</dbReference>
<evidence type="ECO:0000256" key="2">
    <source>
        <dbReference type="ARBA" id="ARBA00022649"/>
    </source>
</evidence>
<keyword evidence="8" id="KW-1185">Reference proteome</keyword>
<sequence length="91" mass="10401">MTKAIHKVPINMRADEDLRNLIDQAAAISSKDRTSFILETMRRESENIILDQRLFKLDEEAFSQLDELISVPISSNPALTKLLSSKSPWEE</sequence>
<name>A0ABY6MX30_9ALTE</name>
<keyword evidence="4" id="KW-0238">DNA-binding</keyword>
<keyword evidence="3" id="KW-0805">Transcription regulation</keyword>
<dbReference type="RefSeq" id="WP_265045874.1">
    <property type="nucleotide sequence ID" value="NZ_CP100390.1"/>
</dbReference>
<proteinExistence type="inferred from homology"/>
<dbReference type="Gene3D" id="1.20.5.780">
    <property type="entry name" value="Single helix bin"/>
    <property type="match status" value="1"/>
</dbReference>
<evidence type="ECO:0000256" key="3">
    <source>
        <dbReference type="ARBA" id="ARBA00023015"/>
    </source>
</evidence>